<dbReference type="InterPro" id="IPR023213">
    <property type="entry name" value="CAT-like_dom_sf"/>
</dbReference>
<dbReference type="PANTHER" id="PTHR31625">
    <property type="match status" value="1"/>
</dbReference>
<keyword evidence="3" id="KW-0812">Transmembrane</keyword>
<evidence type="ECO:0000313" key="5">
    <source>
        <dbReference type="Proteomes" id="UP001603857"/>
    </source>
</evidence>
<sequence length="327" mass="36677">MLLPLLPFISTSILLRPPLAKVTSGANLLLLPPPSSLKSFFLLSQAKPFIQFYPGDGVTLVLAQCDDVSAFNHVLDNSVSPRDVTESRALLPDLEFSDSLISVISFQITLFPNKGFCIVISFHHAVRDGTSFQPCMFVKAMHVNMVKKNHHRYCQNLSLETSKERSLKIMSSPIEEGKVRATFNLTRGDLEKLIYEKGVCALPKPFTRPKMLNISLLGSPFIVRHCWSLESLRITLGIVCLFTWWMHTMMILLKKMGVGVIVAKRIWSKIKMLDKGAVEGVEETLSRYFAMLSEGVTVIGVVGSTDLGIIYEIDFGWGRPERPKQYL</sequence>
<keyword evidence="3" id="KW-0472">Membrane</keyword>
<reference evidence="4 5" key="1">
    <citation type="submission" date="2024-08" db="EMBL/GenBank/DDBJ databases">
        <title>Insights into the chromosomal genome structure of Flemingia macrophylla.</title>
        <authorList>
            <person name="Ding Y."/>
            <person name="Zhao Y."/>
            <person name="Bi W."/>
            <person name="Wu M."/>
            <person name="Zhao G."/>
            <person name="Gong Y."/>
            <person name="Li W."/>
            <person name="Zhang P."/>
        </authorList>
    </citation>
    <scope>NUCLEOTIDE SEQUENCE [LARGE SCALE GENOMIC DNA]</scope>
    <source>
        <strain evidence="4">DYQJB</strain>
        <tissue evidence="4">Leaf</tissue>
    </source>
</reference>
<dbReference type="InterPro" id="IPR051504">
    <property type="entry name" value="Plant_metabolite_acyltrans"/>
</dbReference>
<keyword evidence="1" id="KW-0808">Transferase</keyword>
<keyword evidence="5" id="KW-1185">Reference proteome</keyword>
<keyword evidence="3" id="KW-1133">Transmembrane helix</keyword>
<evidence type="ECO:0000313" key="4">
    <source>
        <dbReference type="EMBL" id="KAL2329864.1"/>
    </source>
</evidence>
<evidence type="ECO:0000256" key="2">
    <source>
        <dbReference type="ARBA" id="ARBA00023315"/>
    </source>
</evidence>
<organism evidence="4 5">
    <name type="scientific">Flemingia macrophylla</name>
    <dbReference type="NCBI Taxonomy" id="520843"/>
    <lineage>
        <taxon>Eukaryota</taxon>
        <taxon>Viridiplantae</taxon>
        <taxon>Streptophyta</taxon>
        <taxon>Embryophyta</taxon>
        <taxon>Tracheophyta</taxon>
        <taxon>Spermatophyta</taxon>
        <taxon>Magnoliopsida</taxon>
        <taxon>eudicotyledons</taxon>
        <taxon>Gunneridae</taxon>
        <taxon>Pentapetalae</taxon>
        <taxon>rosids</taxon>
        <taxon>fabids</taxon>
        <taxon>Fabales</taxon>
        <taxon>Fabaceae</taxon>
        <taxon>Papilionoideae</taxon>
        <taxon>50 kb inversion clade</taxon>
        <taxon>NPAAA clade</taxon>
        <taxon>indigoferoid/millettioid clade</taxon>
        <taxon>Phaseoleae</taxon>
        <taxon>Flemingia</taxon>
    </lineage>
</organism>
<dbReference type="AlphaFoldDB" id="A0ABD1M242"/>
<evidence type="ECO:0000256" key="3">
    <source>
        <dbReference type="SAM" id="Phobius"/>
    </source>
</evidence>
<comment type="caution">
    <text evidence="4">The sequence shown here is derived from an EMBL/GenBank/DDBJ whole genome shotgun (WGS) entry which is preliminary data.</text>
</comment>
<keyword evidence="2" id="KW-0012">Acyltransferase</keyword>
<dbReference type="GO" id="GO:0016747">
    <property type="term" value="F:acyltransferase activity, transferring groups other than amino-acyl groups"/>
    <property type="evidence" value="ECO:0007669"/>
    <property type="project" value="UniProtKB-ARBA"/>
</dbReference>
<feature type="transmembrane region" description="Helical" evidence="3">
    <location>
        <begin position="234"/>
        <end position="253"/>
    </location>
</feature>
<proteinExistence type="predicted"/>
<dbReference type="Pfam" id="PF02458">
    <property type="entry name" value="Transferase"/>
    <property type="match status" value="1"/>
</dbReference>
<dbReference type="Gene3D" id="3.30.559.10">
    <property type="entry name" value="Chloramphenicol acetyltransferase-like domain"/>
    <property type="match status" value="1"/>
</dbReference>
<name>A0ABD1M242_9FABA</name>
<accession>A0ABD1M242</accession>
<dbReference type="EMBL" id="JBGMDY010000006">
    <property type="protein sequence ID" value="KAL2329864.1"/>
    <property type="molecule type" value="Genomic_DNA"/>
</dbReference>
<evidence type="ECO:0000256" key="1">
    <source>
        <dbReference type="ARBA" id="ARBA00022679"/>
    </source>
</evidence>
<gene>
    <name evidence="4" type="ORF">Fmac_017445</name>
</gene>
<protein>
    <submittedName>
        <fullName evidence="4">Uncharacterized protein</fullName>
    </submittedName>
</protein>
<dbReference type="Proteomes" id="UP001603857">
    <property type="component" value="Unassembled WGS sequence"/>
</dbReference>